<sequence length="62" mass="5819">MKFLALLVTLVCAAAIVSGESKNTNHNVIVIGKQAGAGAPAAAGAAPAAAPGPVADAIPAAK</sequence>
<feature type="region of interest" description="Disordered" evidence="1">
    <location>
        <begin position="43"/>
        <end position="62"/>
    </location>
</feature>
<evidence type="ECO:0000256" key="2">
    <source>
        <dbReference type="SAM" id="SignalP"/>
    </source>
</evidence>
<dbReference type="AlphaFoldDB" id="A0A6P4DZX7"/>
<evidence type="ECO:0000313" key="4">
    <source>
        <dbReference type="Proteomes" id="UP001652680"/>
    </source>
</evidence>
<name>A0A6P4DZX7_DRORH</name>
<dbReference type="RefSeq" id="XP_016969664.1">
    <property type="nucleotide sequence ID" value="XM_017114175.1"/>
</dbReference>
<organism evidence="5">
    <name type="scientific">Drosophila rhopaloa</name>
    <name type="common">Fruit fly</name>
    <dbReference type="NCBI Taxonomy" id="1041015"/>
    <lineage>
        <taxon>Eukaryota</taxon>
        <taxon>Metazoa</taxon>
        <taxon>Ecdysozoa</taxon>
        <taxon>Arthropoda</taxon>
        <taxon>Hexapoda</taxon>
        <taxon>Insecta</taxon>
        <taxon>Pterygota</taxon>
        <taxon>Neoptera</taxon>
        <taxon>Endopterygota</taxon>
        <taxon>Diptera</taxon>
        <taxon>Brachycera</taxon>
        <taxon>Muscomorpha</taxon>
        <taxon>Ephydroidea</taxon>
        <taxon>Drosophilidae</taxon>
        <taxon>Drosophila</taxon>
        <taxon>Sophophora</taxon>
    </lineage>
</organism>
<dbReference type="EnsemblMetazoa" id="XM_017114175.1">
    <property type="protein sequence ID" value="XP_016969664.1"/>
    <property type="gene ID" value="LOC108037573"/>
</dbReference>
<dbReference type="GeneID" id="108037573"/>
<feature type="chain" id="PRO_5027892413" evidence="2">
    <location>
        <begin position="20"/>
        <end position="62"/>
    </location>
</feature>
<keyword evidence="4" id="KW-1185">Reference proteome</keyword>
<evidence type="ECO:0000313" key="5">
    <source>
        <dbReference type="RefSeq" id="XP_016969664.1"/>
    </source>
</evidence>
<protein>
    <submittedName>
        <fullName evidence="5">Accessory gland-specific peptide 57Da</fullName>
    </submittedName>
</protein>
<dbReference type="Proteomes" id="UP001652680">
    <property type="component" value="Unassembled WGS sequence"/>
</dbReference>
<reference evidence="4" key="1">
    <citation type="journal article" date="2021" name="Elife">
        <title>Highly contiguous assemblies of 101 drosophilid genomes.</title>
        <authorList>
            <person name="Kim B.Y."/>
            <person name="Wang J.R."/>
            <person name="Miller D.E."/>
            <person name="Barmina O."/>
            <person name="Delaney E."/>
            <person name="Thompson A."/>
            <person name="Comeault A.A."/>
            <person name="Peede D."/>
            <person name="D'Agostino E.R."/>
            <person name="Pelaez J."/>
            <person name="Aguilar J.M."/>
            <person name="Haji D."/>
            <person name="Matsunaga T."/>
            <person name="Armstrong E.E."/>
            <person name="Zych M."/>
            <person name="Ogawa Y."/>
            <person name="Stamenkovic-Radak M."/>
            <person name="Jelic M."/>
            <person name="Veselinovic M.S."/>
            <person name="Tanaskovic M."/>
            <person name="Eric P."/>
            <person name="Gao J.J."/>
            <person name="Katoh T.K."/>
            <person name="Toda M.J."/>
            <person name="Watabe H."/>
            <person name="Watada M."/>
            <person name="Davis J.S."/>
            <person name="Moyle L.C."/>
            <person name="Manoli G."/>
            <person name="Bertolini E."/>
            <person name="Kostal V."/>
            <person name="Hawley R.S."/>
            <person name="Takahashi A."/>
            <person name="Jones C.D."/>
            <person name="Price D.K."/>
            <person name="Whiteman N."/>
            <person name="Kopp A."/>
            <person name="Matute D.R."/>
            <person name="Petrov D.A."/>
        </authorList>
    </citation>
    <scope>NUCLEOTIDE SEQUENCE [LARGE SCALE GENOMIC DNA]</scope>
</reference>
<reference evidence="3" key="3">
    <citation type="submission" date="2025-05" db="UniProtKB">
        <authorList>
            <consortium name="EnsemblMetazoa"/>
        </authorList>
    </citation>
    <scope>IDENTIFICATION</scope>
</reference>
<dbReference type="CTD" id="47954"/>
<evidence type="ECO:0000313" key="3">
    <source>
        <dbReference type="EnsemblMetazoa" id="XP_016969664.1"/>
    </source>
</evidence>
<accession>A0A6P4DZX7</accession>
<reference evidence="5" key="2">
    <citation type="submission" date="2025-04" db="UniProtKB">
        <authorList>
            <consortium name="RefSeq"/>
        </authorList>
    </citation>
    <scope>IDENTIFICATION</scope>
</reference>
<gene>
    <name evidence="5" type="primary">LOC108037573</name>
    <name evidence="3" type="synonym">108037573</name>
</gene>
<proteinExistence type="predicted"/>
<evidence type="ECO:0000256" key="1">
    <source>
        <dbReference type="SAM" id="MobiDB-lite"/>
    </source>
</evidence>
<feature type="signal peptide" evidence="2">
    <location>
        <begin position="1"/>
        <end position="19"/>
    </location>
</feature>
<keyword evidence="2" id="KW-0732">Signal</keyword>